<name>A0A9Q3INE5_9BASI</name>
<accession>A0A9Q3INE5</accession>
<proteinExistence type="predicted"/>
<dbReference type="EMBL" id="AVOT02051862">
    <property type="protein sequence ID" value="MBW0546834.1"/>
    <property type="molecule type" value="Genomic_DNA"/>
</dbReference>
<gene>
    <name evidence="1" type="ORF">O181_086549</name>
</gene>
<comment type="caution">
    <text evidence="1">The sequence shown here is derived from an EMBL/GenBank/DDBJ whole genome shotgun (WGS) entry which is preliminary data.</text>
</comment>
<evidence type="ECO:0000313" key="2">
    <source>
        <dbReference type="Proteomes" id="UP000765509"/>
    </source>
</evidence>
<reference evidence="1" key="1">
    <citation type="submission" date="2021-03" db="EMBL/GenBank/DDBJ databases">
        <title>Draft genome sequence of rust myrtle Austropuccinia psidii MF-1, a brazilian biotype.</title>
        <authorList>
            <person name="Quecine M.C."/>
            <person name="Pachon D.M.R."/>
            <person name="Bonatelli M.L."/>
            <person name="Correr F.H."/>
            <person name="Franceschini L.M."/>
            <person name="Leite T.F."/>
            <person name="Margarido G.R.A."/>
            <person name="Almeida C.A."/>
            <person name="Ferrarezi J.A."/>
            <person name="Labate C.A."/>
        </authorList>
    </citation>
    <scope>NUCLEOTIDE SEQUENCE</scope>
    <source>
        <strain evidence="1">MF-1</strain>
    </source>
</reference>
<protein>
    <submittedName>
        <fullName evidence="1">Uncharacterized protein</fullName>
    </submittedName>
</protein>
<sequence length="134" mass="15106">MNPIAFPSSAKLLSKAWNTMFGHPSDCMIRAFLKAWVPLFHLRTWSPFAYETCTKAKISHSAINQMTKIQSDEPLDLLVSDILCPLGFYPLAPGYIITLQDHALTYTMVSPILTKAEGPEVLHRWIDFLNIQVG</sequence>
<keyword evidence="2" id="KW-1185">Reference proteome</keyword>
<dbReference type="AlphaFoldDB" id="A0A9Q3INE5"/>
<evidence type="ECO:0000313" key="1">
    <source>
        <dbReference type="EMBL" id="MBW0546834.1"/>
    </source>
</evidence>
<dbReference type="Proteomes" id="UP000765509">
    <property type="component" value="Unassembled WGS sequence"/>
</dbReference>
<organism evidence="1 2">
    <name type="scientific">Austropuccinia psidii MF-1</name>
    <dbReference type="NCBI Taxonomy" id="1389203"/>
    <lineage>
        <taxon>Eukaryota</taxon>
        <taxon>Fungi</taxon>
        <taxon>Dikarya</taxon>
        <taxon>Basidiomycota</taxon>
        <taxon>Pucciniomycotina</taxon>
        <taxon>Pucciniomycetes</taxon>
        <taxon>Pucciniales</taxon>
        <taxon>Sphaerophragmiaceae</taxon>
        <taxon>Austropuccinia</taxon>
    </lineage>
</organism>